<evidence type="ECO:0000313" key="1">
    <source>
        <dbReference type="EMBL" id="MBU5669517.1"/>
    </source>
</evidence>
<reference evidence="1 2" key="1">
    <citation type="submission" date="2021-06" db="EMBL/GenBank/DDBJ databases">
        <authorList>
            <person name="Sun Q."/>
            <person name="Li D."/>
        </authorList>
    </citation>
    <scope>NUCLEOTIDE SEQUENCE [LARGE SCALE GENOMIC DNA]</scope>
    <source>
        <strain evidence="1 2">MSJ-1</strain>
    </source>
</reference>
<keyword evidence="2" id="KW-1185">Reference proteome</keyword>
<accession>A0ABS6FH62</accession>
<evidence type="ECO:0000313" key="2">
    <source>
        <dbReference type="Proteomes" id="UP000783742"/>
    </source>
</evidence>
<protein>
    <submittedName>
        <fullName evidence="1">Uncharacterized protein</fullName>
    </submittedName>
</protein>
<proteinExistence type="predicted"/>
<sequence>MASFTIEKFQDLVERLGYTIYYQQAIKCECYYNEQPRTTCKYCHGSGYRYLPIKKTNAIATTLQGSNELNIQGLREPGTAYITPKIEIVMGYRDRIIFPEVESKYSQTVDMLENSTSNFYREIKRVLFILQGDHVYEEGIDFKISEDRYSLIFTSADKPKKGTKLSVLYMTSPSYLVMDLIHELRSTKVDKDSVKPYTAKLPNQYLIKREDFVYNNTINEKIPSILEVEREKELERRKAEEEMCRFDE</sequence>
<dbReference type="Proteomes" id="UP000783742">
    <property type="component" value="Unassembled WGS sequence"/>
</dbReference>
<organism evidence="1 2">
    <name type="scientific">Peptoniphilus ovalis</name>
    <dbReference type="NCBI Taxonomy" id="2841503"/>
    <lineage>
        <taxon>Bacteria</taxon>
        <taxon>Bacillati</taxon>
        <taxon>Bacillota</taxon>
        <taxon>Tissierellia</taxon>
        <taxon>Tissierellales</taxon>
        <taxon>Peptoniphilaceae</taxon>
        <taxon>Peptoniphilus</taxon>
    </lineage>
</organism>
<dbReference type="RefSeq" id="WP_216549348.1">
    <property type="nucleotide sequence ID" value="NZ_JAHLQO010000004.1"/>
</dbReference>
<comment type="caution">
    <text evidence="1">The sequence shown here is derived from an EMBL/GenBank/DDBJ whole genome shotgun (WGS) entry which is preliminary data.</text>
</comment>
<name>A0ABS6FH62_9FIRM</name>
<dbReference type="EMBL" id="JAHLQO010000004">
    <property type="protein sequence ID" value="MBU5669517.1"/>
    <property type="molecule type" value="Genomic_DNA"/>
</dbReference>
<gene>
    <name evidence="1" type="ORF">KQI68_06650</name>
</gene>